<dbReference type="Proteomes" id="UP000070444">
    <property type="component" value="Unassembled WGS sequence"/>
</dbReference>
<protein>
    <recommendedName>
        <fullName evidence="6">alpha-1,2-Mannosidase</fullName>
        <ecNumber evidence="6">3.2.1.-</ecNumber>
    </recommendedName>
</protein>
<evidence type="ECO:0000256" key="5">
    <source>
        <dbReference type="ARBA" id="ARBA00023157"/>
    </source>
</evidence>
<dbReference type="GO" id="GO:0005975">
    <property type="term" value="P:carbohydrate metabolic process"/>
    <property type="evidence" value="ECO:0007669"/>
    <property type="project" value="InterPro"/>
</dbReference>
<evidence type="ECO:0000313" key="8">
    <source>
        <dbReference type="Proteomes" id="UP000070444"/>
    </source>
</evidence>
<keyword evidence="8" id="KW-1185">Reference proteome</keyword>
<evidence type="ECO:0000256" key="1">
    <source>
        <dbReference type="ARBA" id="ARBA00001913"/>
    </source>
</evidence>
<reference evidence="7 8" key="1">
    <citation type="journal article" date="2015" name="Genome Biol. Evol.">
        <title>Phylogenomic analyses indicate that early fungi evolved digesting cell walls of algal ancestors of land plants.</title>
        <authorList>
            <person name="Chang Y."/>
            <person name="Wang S."/>
            <person name="Sekimoto S."/>
            <person name="Aerts A.L."/>
            <person name="Choi C."/>
            <person name="Clum A."/>
            <person name="LaButti K.M."/>
            <person name="Lindquist E.A."/>
            <person name="Yee Ngan C."/>
            <person name="Ohm R.A."/>
            <person name="Salamov A.A."/>
            <person name="Grigoriev I.V."/>
            <person name="Spatafora J.W."/>
            <person name="Berbee M.L."/>
        </authorList>
    </citation>
    <scope>NUCLEOTIDE SEQUENCE [LARGE SCALE GENOMIC DNA]</scope>
    <source>
        <strain evidence="7 8">NRRL 28638</strain>
    </source>
</reference>
<sequence>MTSAYTSDHISNKAHRLNHRSEFSEDRDRKNYVKEAFLHTWSGYKKYAWGKDSLKPMTSSSSAGFGNWCATLVDILTSLWLMNLKDEFKESVDAIKKIDFTVSDETINCLKLPFVTWEVLVDKLFLAFETPSGYHVTEFIIGKGPIPGLANVALAAIRSCQLEFSRLTQITKDKNYEEKAMATGNFKSLKRFNTLVRAGENELKYFIRINRSGQEENIVDHLALFMGGLLQYEDFVLNTKDSSNLGLKITETGYQFIRSTSTHLAPDSIYINDIGPLVPESKTNYLRPESRWDIFKTFKKYSITPSGFAESENTQSTDIKDNQLDYMESFWLAEALKYLYLIYSDDSF</sequence>
<comment type="pathway">
    <text evidence="2">Protein modification; protein glycosylation.</text>
</comment>
<gene>
    <name evidence="7" type="ORF">CONCODRAFT_13347</name>
</gene>
<dbReference type="PANTHER" id="PTHR11742:SF103">
    <property type="entry name" value="ENDOPLASMIC RETICULUM MANNOSIDASE MNL2-RELATED"/>
    <property type="match status" value="1"/>
</dbReference>
<evidence type="ECO:0000256" key="4">
    <source>
        <dbReference type="ARBA" id="ARBA00022801"/>
    </source>
</evidence>
<dbReference type="PRINTS" id="PR00747">
    <property type="entry name" value="GLYHDRLASE47"/>
</dbReference>
<dbReference type="EMBL" id="KQ964960">
    <property type="protein sequence ID" value="KXN65168.1"/>
    <property type="molecule type" value="Genomic_DNA"/>
</dbReference>
<keyword evidence="4 6" id="KW-0378">Hydrolase</keyword>
<organism evidence="7 8">
    <name type="scientific">Conidiobolus coronatus (strain ATCC 28846 / CBS 209.66 / NRRL 28638)</name>
    <name type="common">Delacroixia coronata</name>
    <dbReference type="NCBI Taxonomy" id="796925"/>
    <lineage>
        <taxon>Eukaryota</taxon>
        <taxon>Fungi</taxon>
        <taxon>Fungi incertae sedis</taxon>
        <taxon>Zoopagomycota</taxon>
        <taxon>Entomophthoromycotina</taxon>
        <taxon>Entomophthoromycetes</taxon>
        <taxon>Entomophthorales</taxon>
        <taxon>Ancylistaceae</taxon>
        <taxon>Conidiobolus</taxon>
    </lineage>
</organism>
<keyword evidence="6" id="KW-0326">Glycosidase</keyword>
<accession>A0A137NR17</accession>
<dbReference type="SUPFAM" id="SSF48225">
    <property type="entry name" value="Seven-hairpin glycosidases"/>
    <property type="match status" value="1"/>
</dbReference>
<dbReference type="AlphaFoldDB" id="A0A137NR17"/>
<proteinExistence type="inferred from homology"/>
<evidence type="ECO:0000256" key="6">
    <source>
        <dbReference type="RuleBase" id="RU361193"/>
    </source>
</evidence>
<dbReference type="GO" id="GO:0004571">
    <property type="term" value="F:mannosyl-oligosaccharide 1,2-alpha-mannosidase activity"/>
    <property type="evidence" value="ECO:0007669"/>
    <property type="project" value="InterPro"/>
</dbReference>
<dbReference type="Gene3D" id="1.50.10.10">
    <property type="match status" value="3"/>
</dbReference>
<comment type="similarity">
    <text evidence="3 6">Belongs to the glycosyl hydrolase 47 family.</text>
</comment>
<evidence type="ECO:0000313" key="7">
    <source>
        <dbReference type="EMBL" id="KXN65168.1"/>
    </source>
</evidence>
<dbReference type="Pfam" id="PF01532">
    <property type="entry name" value="Glyco_hydro_47"/>
    <property type="match status" value="4"/>
</dbReference>
<dbReference type="InterPro" id="IPR050749">
    <property type="entry name" value="Glycosyl_Hydrolase_47"/>
</dbReference>
<dbReference type="PANTHER" id="PTHR11742">
    <property type="entry name" value="MANNOSYL-OLIGOSACCHARIDE ALPHA-1,2-MANNOSIDASE-RELATED"/>
    <property type="match status" value="1"/>
</dbReference>
<dbReference type="InterPro" id="IPR036026">
    <property type="entry name" value="Seven-hairpin_glycosidases"/>
</dbReference>
<dbReference type="GO" id="GO:0016020">
    <property type="term" value="C:membrane"/>
    <property type="evidence" value="ECO:0007669"/>
    <property type="project" value="InterPro"/>
</dbReference>
<dbReference type="OrthoDB" id="8118055at2759"/>
<dbReference type="GO" id="GO:0036503">
    <property type="term" value="P:ERAD pathway"/>
    <property type="evidence" value="ECO:0007669"/>
    <property type="project" value="UniProtKB-ARBA"/>
</dbReference>
<name>A0A137NR17_CONC2</name>
<dbReference type="GO" id="GO:0005509">
    <property type="term" value="F:calcium ion binding"/>
    <property type="evidence" value="ECO:0007669"/>
    <property type="project" value="InterPro"/>
</dbReference>
<keyword evidence="5" id="KW-1015">Disulfide bond</keyword>
<dbReference type="EC" id="3.2.1.-" evidence="6"/>
<comment type="cofactor">
    <cofactor evidence="1">
        <name>Ca(2+)</name>
        <dbReference type="ChEBI" id="CHEBI:29108"/>
    </cofactor>
</comment>
<dbReference type="InterPro" id="IPR012341">
    <property type="entry name" value="6hp_glycosidase-like_sf"/>
</dbReference>
<dbReference type="InterPro" id="IPR001382">
    <property type="entry name" value="Glyco_hydro_47"/>
</dbReference>
<evidence type="ECO:0000256" key="2">
    <source>
        <dbReference type="ARBA" id="ARBA00004922"/>
    </source>
</evidence>
<dbReference type="GO" id="GO:0005783">
    <property type="term" value="C:endoplasmic reticulum"/>
    <property type="evidence" value="ECO:0007669"/>
    <property type="project" value="TreeGrafter"/>
</dbReference>
<dbReference type="STRING" id="796925.A0A137NR17"/>
<evidence type="ECO:0000256" key="3">
    <source>
        <dbReference type="ARBA" id="ARBA00007658"/>
    </source>
</evidence>